<dbReference type="RefSeq" id="WP_145396059.1">
    <property type="nucleotide sequence ID" value="NZ_VLKU01000001.1"/>
</dbReference>
<reference evidence="6 7" key="1">
    <citation type="journal article" date="2015" name="Stand. Genomic Sci.">
        <title>Genomic Encyclopedia of Bacterial and Archaeal Type Strains, Phase III: the genomes of soil and plant-associated and newly described type strains.</title>
        <authorList>
            <person name="Whitman W.B."/>
            <person name="Woyke T."/>
            <person name="Klenk H.P."/>
            <person name="Zhou Y."/>
            <person name="Lilburn T.G."/>
            <person name="Beck B.J."/>
            <person name="De Vos P."/>
            <person name="Vandamme P."/>
            <person name="Eisen J.A."/>
            <person name="Garrity G."/>
            <person name="Hugenholtz P."/>
            <person name="Kyrpides N.C."/>
        </authorList>
    </citation>
    <scope>NUCLEOTIDE SEQUENCE [LARGE SCALE GENOMIC DNA]</scope>
    <source>
        <strain evidence="6 7">CGMCC 1.5364</strain>
    </source>
</reference>
<dbReference type="Gene3D" id="3.50.30.40">
    <property type="entry name" value="Ribonuclease E inhibitor RraA/RraA-like"/>
    <property type="match status" value="1"/>
</dbReference>
<comment type="cofactor">
    <cofactor evidence="1">
        <name>a divalent metal cation</name>
        <dbReference type="ChEBI" id="CHEBI:60240"/>
    </cofactor>
</comment>
<dbReference type="EMBL" id="VLKU01000001">
    <property type="protein sequence ID" value="TWI38291.1"/>
    <property type="molecule type" value="Genomic_DNA"/>
</dbReference>
<protein>
    <recommendedName>
        <fullName evidence="2">Putative 4-hydroxy-4-methyl-2-oxoglutarate aldolase</fullName>
    </recommendedName>
    <alternativeName>
        <fullName evidence="3">Regulator of ribonuclease activity homolog</fullName>
    </alternativeName>
    <alternativeName>
        <fullName evidence="4">RraA-like protein</fullName>
    </alternativeName>
</protein>
<evidence type="ECO:0000313" key="7">
    <source>
        <dbReference type="Proteomes" id="UP000316225"/>
    </source>
</evidence>
<dbReference type="InterPro" id="IPR005493">
    <property type="entry name" value="RraA/RraA-like"/>
</dbReference>
<evidence type="ECO:0000256" key="5">
    <source>
        <dbReference type="PIRSR" id="PIRSR605493-1"/>
    </source>
</evidence>
<gene>
    <name evidence="6" type="ORF">IQ24_00430</name>
</gene>
<keyword evidence="5" id="KW-0479">Metal-binding</keyword>
<feature type="binding site" evidence="5">
    <location>
        <position position="122"/>
    </location>
    <ligand>
        <name>Mg(2+)</name>
        <dbReference type="ChEBI" id="CHEBI:18420"/>
    </ligand>
</feature>
<feature type="binding site" evidence="5">
    <location>
        <begin position="99"/>
        <end position="102"/>
    </location>
    <ligand>
        <name>substrate</name>
    </ligand>
</feature>
<name>A0A562P1S8_9RHOB</name>
<evidence type="ECO:0000256" key="3">
    <source>
        <dbReference type="ARBA" id="ARBA00029596"/>
    </source>
</evidence>
<sequence>MTVTIHTPTIAPIDDSLLQRWREVPVPVAVDLSPDEYQISPELRPLLPPGQQPRLFGRALTVRCAPPDFGAVLHAVGMIGPGEVLVIEAAGQAEHAMIGDVLGGHLHRIGAAGIVCDGPVRDVGNLAKMKGLSVYSRSVTPRGPTGAALGEVNCPVNIGGATVNPGDLILGDCDGLIAIPATALEGLIRRMEEKVALEETWVARLASDEPVTSIFGLV</sequence>
<dbReference type="PANTHER" id="PTHR33254">
    <property type="entry name" value="4-HYDROXY-4-METHYL-2-OXOGLUTARATE ALDOLASE 3-RELATED"/>
    <property type="match status" value="1"/>
</dbReference>
<accession>A0A562P1S8</accession>
<proteinExistence type="predicted"/>
<keyword evidence="5" id="KW-0460">Magnesium</keyword>
<dbReference type="PANTHER" id="PTHR33254:SF4">
    <property type="entry name" value="4-HYDROXY-4-METHYL-2-OXOGLUTARATE ALDOLASE 3-RELATED"/>
    <property type="match status" value="1"/>
</dbReference>
<dbReference type="Pfam" id="PF03737">
    <property type="entry name" value="RraA-like"/>
    <property type="match status" value="1"/>
</dbReference>
<evidence type="ECO:0000256" key="4">
    <source>
        <dbReference type="ARBA" id="ARBA00030169"/>
    </source>
</evidence>
<dbReference type="AlphaFoldDB" id="A0A562P1S8"/>
<keyword evidence="7" id="KW-1185">Reference proteome</keyword>
<evidence type="ECO:0000256" key="1">
    <source>
        <dbReference type="ARBA" id="ARBA00001968"/>
    </source>
</evidence>
<dbReference type="GO" id="GO:0046872">
    <property type="term" value="F:metal ion binding"/>
    <property type="evidence" value="ECO:0007669"/>
    <property type="project" value="UniProtKB-KW"/>
</dbReference>
<feature type="binding site" evidence="5">
    <location>
        <position position="121"/>
    </location>
    <ligand>
        <name>substrate</name>
    </ligand>
</feature>
<dbReference type="Proteomes" id="UP000316225">
    <property type="component" value="Unassembled WGS sequence"/>
</dbReference>
<comment type="caution">
    <text evidence="6">The sequence shown here is derived from an EMBL/GenBank/DDBJ whole genome shotgun (WGS) entry which is preliminary data.</text>
</comment>
<dbReference type="SUPFAM" id="SSF89562">
    <property type="entry name" value="RraA-like"/>
    <property type="match status" value="1"/>
</dbReference>
<dbReference type="InterPro" id="IPR036704">
    <property type="entry name" value="RraA/RraA-like_sf"/>
</dbReference>
<comment type="cofactor">
    <cofactor evidence="5">
        <name>Mg(2+)</name>
        <dbReference type="ChEBI" id="CHEBI:18420"/>
    </cofactor>
</comment>
<dbReference type="CDD" id="cd16841">
    <property type="entry name" value="RraA_family"/>
    <property type="match status" value="1"/>
</dbReference>
<evidence type="ECO:0000256" key="2">
    <source>
        <dbReference type="ARBA" id="ARBA00016549"/>
    </source>
</evidence>
<dbReference type="OrthoDB" id="9812532at2"/>
<evidence type="ECO:0000313" key="6">
    <source>
        <dbReference type="EMBL" id="TWI38291.1"/>
    </source>
</evidence>
<organism evidence="6 7">
    <name type="scientific">Paracoccus sulfuroxidans</name>
    <dbReference type="NCBI Taxonomy" id="384678"/>
    <lineage>
        <taxon>Bacteria</taxon>
        <taxon>Pseudomonadati</taxon>
        <taxon>Pseudomonadota</taxon>
        <taxon>Alphaproteobacteria</taxon>
        <taxon>Rhodobacterales</taxon>
        <taxon>Paracoccaceae</taxon>
        <taxon>Paracoccus</taxon>
    </lineage>
</organism>